<dbReference type="InterPro" id="IPR033131">
    <property type="entry name" value="Pectinesterase_Asp_AS"/>
</dbReference>
<dbReference type="InterPro" id="IPR012334">
    <property type="entry name" value="Pectin_lyas_fold"/>
</dbReference>
<dbReference type="Gene3D" id="2.160.20.10">
    <property type="entry name" value="Single-stranded right-handed beta-helix, Pectin lyase-like"/>
    <property type="match status" value="1"/>
</dbReference>
<dbReference type="InterPro" id="IPR011050">
    <property type="entry name" value="Pectin_lyase_fold/virulence"/>
</dbReference>
<proteinExistence type="inferred from homology"/>
<keyword evidence="5 7" id="KW-0063">Aspartyl esterase</keyword>
<dbReference type="OrthoDB" id="2019149at2759"/>
<gene>
    <name evidence="10" type="ORF">Cgig2_029687</name>
</gene>
<dbReference type="SUPFAM" id="SSF101148">
    <property type="entry name" value="Plant invertase/pectin methylesterase inhibitor"/>
    <property type="match status" value="1"/>
</dbReference>
<dbReference type="EC" id="3.1.1.11" evidence="7"/>
<evidence type="ECO:0000313" key="10">
    <source>
        <dbReference type="EMBL" id="KAJ8443782.1"/>
    </source>
</evidence>
<dbReference type="SMART" id="SM00856">
    <property type="entry name" value="PMEI"/>
    <property type="match status" value="1"/>
</dbReference>
<evidence type="ECO:0000256" key="1">
    <source>
        <dbReference type="ARBA" id="ARBA00005184"/>
    </source>
</evidence>
<dbReference type="FunFam" id="2.160.20.10:FF:000001">
    <property type="entry name" value="Pectinesterase"/>
    <property type="match status" value="1"/>
</dbReference>
<dbReference type="PROSITE" id="PS00503">
    <property type="entry name" value="PECTINESTERASE_2"/>
    <property type="match status" value="1"/>
</dbReference>
<evidence type="ECO:0000259" key="9">
    <source>
        <dbReference type="SMART" id="SM00856"/>
    </source>
</evidence>
<feature type="transmembrane region" description="Helical" evidence="8">
    <location>
        <begin position="24"/>
        <end position="45"/>
    </location>
</feature>
<evidence type="ECO:0000256" key="3">
    <source>
        <dbReference type="ARBA" id="ARBA00007786"/>
    </source>
</evidence>
<name>A0A9Q1KIC2_9CARY</name>
<sequence length="578" mass="64383">MVTQSYFQPFLNPPKSSSQTSHKLLFFSLSIAALFCLAYLGLIIFQSHFSYNSINTLSLCDKSHDHPSCLASISEVIITTFNPDHDHLYLHHRSNGPDLLGKILEGHVAHINNAIEATKDKMKGNEERGGGAMAVCLELMDLSRDRVADSIKVLGVKSKEKDVSAWLSAVLTNYVTCLDMVQEYPHLMGLRPTVEVLISRARAFLAVHAKLSGGNGSGSGGVRNFFEGSRSRRMYPSWLRPSDQKLLETSGRDVKADVTVAKDGSGNFTTVGEAVAAAPDKRGERFVIYVKEGVYDEIVEVPKKKKNVMIVGDGMDLTIITGNLNVVDNPDIGTFRTPTLAAVGDGFILKDVCIQNTAGPEKHQAVALRVGSDKSVIYRCKIEAYQDTLYAHSLRQFYRGCSIWGTVDFIFGNAAVVFQNCELVARRPMDNQKNMVTAQGRTDPNQDTGTVIQYCDIVPSPDLIPVQPQFPTYLGRPWKLFSRTVVMQSFIGDHIDPNGWFKWDEESPLDFVYYGEYRNYGPGADTSQRVNWTSYHVITDSEIARQFTVAEFIQGQEWLDDTDVEYEAGLEISKRENI</sequence>
<dbReference type="InterPro" id="IPR006501">
    <property type="entry name" value="Pectinesterase_inhib_dom"/>
</dbReference>
<evidence type="ECO:0000256" key="7">
    <source>
        <dbReference type="RuleBase" id="RU000589"/>
    </source>
</evidence>
<evidence type="ECO:0000256" key="5">
    <source>
        <dbReference type="ARBA" id="ARBA00023085"/>
    </source>
</evidence>
<evidence type="ECO:0000256" key="2">
    <source>
        <dbReference type="ARBA" id="ARBA00006027"/>
    </source>
</evidence>
<comment type="caution">
    <text evidence="10">The sequence shown here is derived from an EMBL/GenBank/DDBJ whole genome shotgun (WGS) entry which is preliminary data.</text>
</comment>
<dbReference type="Proteomes" id="UP001153076">
    <property type="component" value="Unassembled WGS sequence"/>
</dbReference>
<evidence type="ECO:0000313" key="11">
    <source>
        <dbReference type="Proteomes" id="UP001153076"/>
    </source>
</evidence>
<dbReference type="GO" id="GO:0030599">
    <property type="term" value="F:pectinesterase activity"/>
    <property type="evidence" value="ECO:0007669"/>
    <property type="project" value="UniProtKB-UniRule"/>
</dbReference>
<organism evidence="10 11">
    <name type="scientific">Carnegiea gigantea</name>
    <dbReference type="NCBI Taxonomy" id="171969"/>
    <lineage>
        <taxon>Eukaryota</taxon>
        <taxon>Viridiplantae</taxon>
        <taxon>Streptophyta</taxon>
        <taxon>Embryophyta</taxon>
        <taxon>Tracheophyta</taxon>
        <taxon>Spermatophyta</taxon>
        <taxon>Magnoliopsida</taxon>
        <taxon>eudicotyledons</taxon>
        <taxon>Gunneridae</taxon>
        <taxon>Pentapetalae</taxon>
        <taxon>Caryophyllales</taxon>
        <taxon>Cactineae</taxon>
        <taxon>Cactaceae</taxon>
        <taxon>Cactoideae</taxon>
        <taxon>Echinocereeae</taxon>
        <taxon>Carnegiea</taxon>
    </lineage>
</organism>
<comment type="catalytic activity">
    <reaction evidence="7">
        <text>[(1-&gt;4)-alpha-D-galacturonosyl methyl ester](n) + n H2O = [(1-&gt;4)-alpha-D-galacturonosyl](n) + n methanol + n H(+)</text>
        <dbReference type="Rhea" id="RHEA:22380"/>
        <dbReference type="Rhea" id="RHEA-COMP:14570"/>
        <dbReference type="Rhea" id="RHEA-COMP:14573"/>
        <dbReference type="ChEBI" id="CHEBI:15377"/>
        <dbReference type="ChEBI" id="CHEBI:15378"/>
        <dbReference type="ChEBI" id="CHEBI:17790"/>
        <dbReference type="ChEBI" id="CHEBI:140522"/>
        <dbReference type="ChEBI" id="CHEBI:140523"/>
        <dbReference type="EC" id="3.1.1.11"/>
    </reaction>
</comment>
<dbReference type="GO" id="GO:0045490">
    <property type="term" value="P:pectin catabolic process"/>
    <property type="evidence" value="ECO:0007669"/>
    <property type="project" value="UniProtKB-UniRule"/>
</dbReference>
<keyword evidence="11" id="KW-1185">Reference proteome</keyword>
<dbReference type="Gene3D" id="1.20.140.40">
    <property type="entry name" value="Invertase/pectin methylesterase inhibitor family protein"/>
    <property type="match status" value="1"/>
</dbReference>
<dbReference type="AlphaFoldDB" id="A0A9Q1KIC2"/>
<protein>
    <recommendedName>
        <fullName evidence="7">Pectinesterase</fullName>
        <ecNumber evidence="7">3.1.1.11</ecNumber>
    </recommendedName>
</protein>
<dbReference type="Pfam" id="PF04043">
    <property type="entry name" value="PMEI"/>
    <property type="match status" value="1"/>
</dbReference>
<keyword evidence="8" id="KW-0472">Membrane</keyword>
<accession>A0A9Q1KIC2</accession>
<dbReference type="GO" id="GO:0004857">
    <property type="term" value="F:enzyme inhibitor activity"/>
    <property type="evidence" value="ECO:0007669"/>
    <property type="project" value="InterPro"/>
</dbReference>
<dbReference type="CDD" id="cd15799">
    <property type="entry name" value="PMEI-like_4"/>
    <property type="match status" value="1"/>
</dbReference>
<keyword evidence="4 7" id="KW-0378">Hydrolase</keyword>
<evidence type="ECO:0000256" key="4">
    <source>
        <dbReference type="ARBA" id="ARBA00022801"/>
    </source>
</evidence>
<dbReference type="EMBL" id="JAKOGI010000113">
    <property type="protein sequence ID" value="KAJ8443782.1"/>
    <property type="molecule type" value="Genomic_DNA"/>
</dbReference>
<comment type="pathway">
    <text evidence="1 7">Glycan metabolism; pectin degradation; 2-dehydro-3-deoxy-D-gluconate from pectin: step 1/5.</text>
</comment>
<dbReference type="Pfam" id="PF01095">
    <property type="entry name" value="Pectinesterase"/>
    <property type="match status" value="1"/>
</dbReference>
<feature type="active site" evidence="6">
    <location>
        <position position="408"/>
    </location>
</feature>
<comment type="similarity">
    <text evidence="2">In the N-terminal section; belongs to the PMEI family.</text>
</comment>
<keyword evidence="8" id="KW-0812">Transmembrane</keyword>
<feature type="domain" description="Pectinesterase inhibitor" evidence="9">
    <location>
        <begin position="51"/>
        <end position="204"/>
    </location>
</feature>
<dbReference type="PANTHER" id="PTHR31707">
    <property type="entry name" value="PECTINESTERASE"/>
    <property type="match status" value="1"/>
</dbReference>
<comment type="similarity">
    <text evidence="3">In the C-terminal section; belongs to the pectinesterase family.</text>
</comment>
<dbReference type="SUPFAM" id="SSF51126">
    <property type="entry name" value="Pectin lyase-like"/>
    <property type="match status" value="1"/>
</dbReference>
<evidence type="ECO:0000256" key="6">
    <source>
        <dbReference type="PROSITE-ProRule" id="PRU10040"/>
    </source>
</evidence>
<evidence type="ECO:0000256" key="8">
    <source>
        <dbReference type="SAM" id="Phobius"/>
    </source>
</evidence>
<reference evidence="10" key="1">
    <citation type="submission" date="2022-04" db="EMBL/GenBank/DDBJ databases">
        <title>Carnegiea gigantea Genome sequencing and assembly v2.</title>
        <authorList>
            <person name="Copetti D."/>
            <person name="Sanderson M.J."/>
            <person name="Burquez A."/>
            <person name="Wojciechowski M.F."/>
        </authorList>
    </citation>
    <scope>NUCLEOTIDE SEQUENCE</scope>
    <source>
        <strain evidence="10">SGP5-SGP5p</strain>
        <tissue evidence="10">Aerial part</tissue>
    </source>
</reference>
<dbReference type="InterPro" id="IPR035513">
    <property type="entry name" value="Invertase/methylesterase_inhib"/>
</dbReference>
<dbReference type="InterPro" id="IPR000070">
    <property type="entry name" value="Pectinesterase_cat"/>
</dbReference>
<dbReference type="GO" id="GO:0042545">
    <property type="term" value="P:cell wall modification"/>
    <property type="evidence" value="ECO:0007669"/>
    <property type="project" value="UniProtKB-UniRule"/>
</dbReference>
<keyword evidence="8" id="KW-1133">Transmembrane helix</keyword>